<dbReference type="Gene3D" id="3.30.500.10">
    <property type="entry name" value="MHC class I-like antigen recognition-like"/>
    <property type="match status" value="1"/>
</dbReference>
<dbReference type="InterPro" id="IPR050208">
    <property type="entry name" value="MHC_class-I_related"/>
</dbReference>
<evidence type="ECO:0000313" key="3">
    <source>
        <dbReference type="Ensembl" id="ENSLCAP00010058654.1"/>
    </source>
</evidence>
<dbReference type="Gene3D" id="2.60.40.10">
    <property type="entry name" value="Immunoglobulins"/>
    <property type="match status" value="1"/>
</dbReference>
<dbReference type="Pfam" id="PF00129">
    <property type="entry name" value="MHC_I"/>
    <property type="match status" value="1"/>
</dbReference>
<organism evidence="3 4">
    <name type="scientific">Lates calcarifer</name>
    <name type="common">Barramundi</name>
    <name type="synonym">Holocentrus calcarifer</name>
    <dbReference type="NCBI Taxonomy" id="8187"/>
    <lineage>
        <taxon>Eukaryota</taxon>
        <taxon>Metazoa</taxon>
        <taxon>Chordata</taxon>
        <taxon>Craniata</taxon>
        <taxon>Vertebrata</taxon>
        <taxon>Euteleostomi</taxon>
        <taxon>Actinopterygii</taxon>
        <taxon>Neopterygii</taxon>
        <taxon>Teleostei</taxon>
        <taxon>Neoteleostei</taxon>
        <taxon>Acanthomorphata</taxon>
        <taxon>Carangaria</taxon>
        <taxon>Carangaria incertae sedis</taxon>
        <taxon>Centropomidae</taxon>
        <taxon>Lates</taxon>
    </lineage>
</organism>
<dbReference type="GO" id="GO:0006955">
    <property type="term" value="P:immune response"/>
    <property type="evidence" value="ECO:0007669"/>
    <property type="project" value="TreeGrafter"/>
</dbReference>
<dbReference type="InterPro" id="IPR007110">
    <property type="entry name" value="Ig-like_dom"/>
</dbReference>
<dbReference type="Ensembl" id="ENSLCAT00010060256.1">
    <property type="protein sequence ID" value="ENSLCAP00010058654.1"/>
    <property type="gene ID" value="ENSLCAG00010027357.1"/>
</dbReference>
<reference evidence="3" key="2">
    <citation type="submission" date="2025-08" db="UniProtKB">
        <authorList>
            <consortium name="Ensembl"/>
        </authorList>
    </citation>
    <scope>IDENTIFICATION</scope>
</reference>
<dbReference type="AlphaFoldDB" id="A0A4W6G6G2"/>
<dbReference type="InterPro" id="IPR037055">
    <property type="entry name" value="MHC_I-like_Ag-recog_sf"/>
</dbReference>
<evidence type="ECO:0000313" key="4">
    <source>
        <dbReference type="Proteomes" id="UP000314980"/>
    </source>
</evidence>
<dbReference type="InterPro" id="IPR036179">
    <property type="entry name" value="Ig-like_dom_sf"/>
</dbReference>
<dbReference type="InterPro" id="IPR011161">
    <property type="entry name" value="MHC_I-like_Ag-recog"/>
</dbReference>
<feature type="domain" description="Ig-like" evidence="2">
    <location>
        <begin position="191"/>
        <end position="275"/>
    </location>
</feature>
<protein>
    <recommendedName>
        <fullName evidence="2">Ig-like domain-containing protein</fullName>
    </recommendedName>
</protein>
<keyword evidence="4" id="KW-1185">Reference proteome</keyword>
<dbReference type="SMART" id="SM00407">
    <property type="entry name" value="IGc1"/>
    <property type="match status" value="1"/>
</dbReference>
<dbReference type="SUPFAM" id="SSF54452">
    <property type="entry name" value="MHC antigen-recognition domain"/>
    <property type="match status" value="1"/>
</dbReference>
<dbReference type="InParanoid" id="A0A4W6G6G2"/>
<proteinExistence type="predicted"/>
<dbReference type="Proteomes" id="UP000314980">
    <property type="component" value="Unassembled WGS sequence"/>
</dbReference>
<evidence type="ECO:0000256" key="1">
    <source>
        <dbReference type="ARBA" id="ARBA00023180"/>
    </source>
</evidence>
<dbReference type="Pfam" id="PF07654">
    <property type="entry name" value="C1-set"/>
    <property type="match status" value="1"/>
</dbReference>
<evidence type="ECO:0000259" key="2">
    <source>
        <dbReference type="PROSITE" id="PS50835"/>
    </source>
</evidence>
<reference evidence="4" key="1">
    <citation type="submission" date="2015-09" db="EMBL/GenBank/DDBJ databases">
        <authorList>
            <person name="Sai Rama Sridatta P."/>
        </authorList>
    </citation>
    <scope>NUCLEOTIDE SEQUENCE [LARGE SCALE GENOMIC DNA]</scope>
</reference>
<dbReference type="GeneTree" id="ENSGT01120000271828"/>
<dbReference type="SUPFAM" id="SSF48726">
    <property type="entry name" value="Immunoglobulin"/>
    <property type="match status" value="1"/>
</dbReference>
<reference evidence="3" key="3">
    <citation type="submission" date="2025-09" db="UniProtKB">
        <authorList>
            <consortium name="Ensembl"/>
        </authorList>
    </citation>
    <scope>IDENTIFICATION</scope>
</reference>
<sequence length="305" mass="35732">MVKFTFFTFVFQKPESCLCLSVKHSLTFFITESSGLQTFPEFVVFSEMDGVHLSYCDSNKKKPDLRQVWVKKLVEDDPESFIWFTQGCAVYQRRLKFESDSLKQHVNQTGGKLLQRIIPEVDGYRNSSCDGEDFITFDLKTETWIILTPQALITKTEWDRNQMYNRLLKDYLTITCPDWLKKVVNYGRKLPSVSLLQKTPSSPVSCHATGFYPDRAMMFWRKDGEELHEDVDRGEILPNHDGTFQMRADLNISSVSPEDWRRYDCVFHGSNMSFSIQWQRQSVNVVFWFQFLPQSFLLLLSLELL</sequence>
<accession>A0A4W6G6G2</accession>
<dbReference type="PANTHER" id="PTHR16675">
    <property type="entry name" value="MHC CLASS I-RELATED"/>
    <property type="match status" value="1"/>
</dbReference>
<dbReference type="GO" id="GO:0005615">
    <property type="term" value="C:extracellular space"/>
    <property type="evidence" value="ECO:0007669"/>
    <property type="project" value="TreeGrafter"/>
</dbReference>
<keyword evidence="1" id="KW-0325">Glycoprotein</keyword>
<dbReference type="PROSITE" id="PS50835">
    <property type="entry name" value="IG_LIKE"/>
    <property type="match status" value="1"/>
</dbReference>
<dbReference type="GO" id="GO:0009897">
    <property type="term" value="C:external side of plasma membrane"/>
    <property type="evidence" value="ECO:0007669"/>
    <property type="project" value="TreeGrafter"/>
</dbReference>
<dbReference type="InterPro" id="IPR011162">
    <property type="entry name" value="MHC_I/II-like_Ag-recog"/>
</dbReference>
<dbReference type="PANTHER" id="PTHR16675:SF237">
    <property type="entry name" value="MHC CLASS I ANTIGEN TRANSCRIPT VARIANT 1-RELATED"/>
    <property type="match status" value="1"/>
</dbReference>
<dbReference type="InterPro" id="IPR013783">
    <property type="entry name" value="Ig-like_fold"/>
</dbReference>
<dbReference type="InterPro" id="IPR003597">
    <property type="entry name" value="Ig_C1-set"/>
</dbReference>
<name>A0A4W6G6G2_LATCA</name>